<comment type="caution">
    <text evidence="1">The sequence shown here is derived from an EMBL/GenBank/DDBJ whole genome shotgun (WGS) entry which is preliminary data.</text>
</comment>
<dbReference type="EMBL" id="LAZR01001133">
    <property type="protein sequence ID" value="KKN50097.1"/>
    <property type="molecule type" value="Genomic_DNA"/>
</dbReference>
<protein>
    <submittedName>
        <fullName evidence="1">Uncharacterized protein</fullName>
    </submittedName>
</protein>
<dbReference type="AlphaFoldDB" id="A0A0F9RJS8"/>
<sequence>MVRRQTQDEDVDRIAENLDINEGAVISDRDSFDLALDRYLQDNKLSSDTKDKIFNSFKGKNPNISSDRIFKKAGGKDLSRDRQQTAKTVVKTKEEFIKKGARRVDFAGFDIKESEIRKLKLKKPPKEFNVAAVVKSKVVFAKRSSVTVKGKKILVFRDQKGRFASVRK</sequence>
<name>A0A0F9RJS8_9ZZZZ</name>
<proteinExistence type="predicted"/>
<gene>
    <name evidence="1" type="ORF">LCGC14_0635950</name>
</gene>
<organism evidence="1">
    <name type="scientific">marine sediment metagenome</name>
    <dbReference type="NCBI Taxonomy" id="412755"/>
    <lineage>
        <taxon>unclassified sequences</taxon>
        <taxon>metagenomes</taxon>
        <taxon>ecological metagenomes</taxon>
    </lineage>
</organism>
<accession>A0A0F9RJS8</accession>
<evidence type="ECO:0000313" key="1">
    <source>
        <dbReference type="EMBL" id="KKN50097.1"/>
    </source>
</evidence>
<reference evidence="1" key="1">
    <citation type="journal article" date="2015" name="Nature">
        <title>Complex archaea that bridge the gap between prokaryotes and eukaryotes.</title>
        <authorList>
            <person name="Spang A."/>
            <person name="Saw J.H."/>
            <person name="Jorgensen S.L."/>
            <person name="Zaremba-Niedzwiedzka K."/>
            <person name="Martijn J."/>
            <person name="Lind A.E."/>
            <person name="van Eijk R."/>
            <person name="Schleper C."/>
            <person name="Guy L."/>
            <person name="Ettema T.J."/>
        </authorList>
    </citation>
    <scope>NUCLEOTIDE SEQUENCE</scope>
</reference>